<accession>A0A6V8LL12</accession>
<evidence type="ECO:0000313" key="3">
    <source>
        <dbReference type="EMBL" id="GFK93383.1"/>
    </source>
</evidence>
<dbReference type="GO" id="GO:0016787">
    <property type="term" value="F:hydrolase activity"/>
    <property type="evidence" value="ECO:0007669"/>
    <property type="project" value="UniProtKB-KW"/>
</dbReference>
<reference evidence="3 4" key="2">
    <citation type="submission" date="2020-05" db="EMBL/GenBank/DDBJ databases">
        <title>Draft genome sequence of Desulfovibrio sp. strainFSS-1.</title>
        <authorList>
            <person name="Shimoshige H."/>
            <person name="Kobayashi H."/>
            <person name="Maekawa T."/>
        </authorList>
    </citation>
    <scope>NUCLEOTIDE SEQUENCE [LARGE SCALE GENOMIC DNA]</scope>
    <source>
        <strain evidence="3 4">SIID29052-01</strain>
    </source>
</reference>
<keyword evidence="2 3" id="KW-0378">Hydrolase</keyword>
<comment type="caution">
    <text evidence="3">The sequence shown here is derived from an EMBL/GenBank/DDBJ whole genome shotgun (WGS) entry which is preliminary data.</text>
</comment>
<dbReference type="InterPro" id="IPR028976">
    <property type="entry name" value="CheC-like_sf"/>
</dbReference>
<dbReference type="Proteomes" id="UP000494245">
    <property type="component" value="Unassembled WGS sequence"/>
</dbReference>
<dbReference type="PANTHER" id="PTHR43693:SF1">
    <property type="entry name" value="PROTEIN PHOSPHATASE CHEZ"/>
    <property type="match status" value="1"/>
</dbReference>
<dbReference type="RefSeq" id="WP_173082355.1">
    <property type="nucleotide sequence ID" value="NZ_BLTE01000004.1"/>
</dbReference>
<sequence>MNLTLQQTDLLKELINIGAGKAAGLINQMVGVHVRLELPELIVVPPGETPDFAGRGFEEVLSAVRLGFRGAFTGWTGLVFSRNSANWLVSQLLGQVDTPPMDLDSLRIGAIQEVGNIVLNGVMGSIVNVLGENVGYFPPDYFESGIQDILTSGNASERVVLLIKARFRLEDGVADGDILIFFSMDTFESLVRSLDRLLAQAGA</sequence>
<evidence type="ECO:0000313" key="4">
    <source>
        <dbReference type="Proteomes" id="UP000494245"/>
    </source>
</evidence>
<evidence type="ECO:0000256" key="1">
    <source>
        <dbReference type="ARBA" id="ARBA00022500"/>
    </source>
</evidence>
<gene>
    <name evidence="3" type="primary">cheC</name>
    <name evidence="3" type="ORF">NNJEOMEG_01215</name>
</gene>
<dbReference type="EMBL" id="BLTE01000004">
    <property type="protein sequence ID" value="GFK93383.1"/>
    <property type="molecule type" value="Genomic_DNA"/>
</dbReference>
<dbReference type="CDD" id="cd17910">
    <property type="entry name" value="CheC_ClassII"/>
    <property type="match status" value="1"/>
</dbReference>
<protein>
    <submittedName>
        <fullName evidence="3">CheY-P phosphatase CheC</fullName>
        <ecNumber evidence="3">3.-.-.-</ecNumber>
    </submittedName>
</protein>
<dbReference type="GO" id="GO:0006935">
    <property type="term" value="P:chemotaxis"/>
    <property type="evidence" value="ECO:0007669"/>
    <property type="project" value="UniProtKB-KW"/>
</dbReference>
<dbReference type="SUPFAM" id="SSF103039">
    <property type="entry name" value="CheC-like"/>
    <property type="match status" value="1"/>
</dbReference>
<dbReference type="Gene3D" id="3.40.1550.10">
    <property type="entry name" value="CheC-like"/>
    <property type="match status" value="1"/>
</dbReference>
<dbReference type="PANTHER" id="PTHR43693">
    <property type="entry name" value="PROTEIN PHOSPHATASE CHEZ"/>
    <property type="match status" value="1"/>
</dbReference>
<keyword evidence="4" id="KW-1185">Reference proteome</keyword>
<reference evidence="3 4" key="1">
    <citation type="submission" date="2020-04" db="EMBL/GenBank/DDBJ databases">
        <authorList>
            <consortium name="Desulfovibrio sp. FSS-1 genome sequencing consortium"/>
            <person name="Shimoshige H."/>
            <person name="Kobayashi H."/>
            <person name="Maekawa T."/>
        </authorList>
    </citation>
    <scope>NUCLEOTIDE SEQUENCE [LARGE SCALE GENOMIC DNA]</scope>
    <source>
        <strain evidence="3 4">SIID29052-01</strain>
    </source>
</reference>
<proteinExistence type="predicted"/>
<dbReference type="InterPro" id="IPR050992">
    <property type="entry name" value="CheZ_family_phosphatases"/>
</dbReference>
<dbReference type="AlphaFoldDB" id="A0A6V8LL12"/>
<organism evidence="3 4">
    <name type="scientific">Fundidesulfovibrio magnetotacticus</name>
    <dbReference type="NCBI Taxonomy" id="2730080"/>
    <lineage>
        <taxon>Bacteria</taxon>
        <taxon>Pseudomonadati</taxon>
        <taxon>Thermodesulfobacteriota</taxon>
        <taxon>Desulfovibrionia</taxon>
        <taxon>Desulfovibrionales</taxon>
        <taxon>Desulfovibrionaceae</taxon>
        <taxon>Fundidesulfovibrio</taxon>
    </lineage>
</organism>
<name>A0A6V8LL12_9BACT</name>
<evidence type="ECO:0000256" key="2">
    <source>
        <dbReference type="ARBA" id="ARBA00022801"/>
    </source>
</evidence>
<dbReference type="EC" id="3.-.-.-" evidence="3"/>
<keyword evidence="1" id="KW-0145">Chemotaxis</keyword>